<protein>
    <submittedName>
        <fullName evidence="1">Uncharacterized protein</fullName>
    </submittedName>
</protein>
<keyword evidence="2" id="KW-1185">Reference proteome</keyword>
<dbReference type="InterPro" id="IPR044899">
    <property type="entry name" value="SptP_N_sf"/>
</dbReference>
<organism evidence="1 2">
    <name type="scientific">Noviherbaspirillum album</name>
    <dbReference type="NCBI Taxonomy" id="3080276"/>
    <lineage>
        <taxon>Bacteria</taxon>
        <taxon>Pseudomonadati</taxon>
        <taxon>Pseudomonadota</taxon>
        <taxon>Betaproteobacteria</taxon>
        <taxon>Burkholderiales</taxon>
        <taxon>Oxalobacteraceae</taxon>
        <taxon>Noviherbaspirillum</taxon>
    </lineage>
</organism>
<gene>
    <name evidence="1" type="ORF">RY831_16395</name>
</gene>
<dbReference type="Proteomes" id="UP001352263">
    <property type="component" value="Unassembled WGS sequence"/>
</dbReference>
<proteinExistence type="predicted"/>
<sequence>MDINKLSTAGPMTPSFDSFVEAAGKGAGILVSQDGRQLDILAEGKSPMSGRQVSWVQGSETDSTSIFLHALSQRYSSSIANAIAKELGLGPAPGKPLASRLVEQSAEMARMAGVAMEGVDFLNGLLKK</sequence>
<reference evidence="1 2" key="1">
    <citation type="submission" date="2023-10" db="EMBL/GenBank/DDBJ databases">
        <title>Noviherbaspirillum sp. CPCC 100848 genome assembly.</title>
        <authorList>
            <person name="Li X.Y."/>
            <person name="Fang X.M."/>
        </authorList>
    </citation>
    <scope>NUCLEOTIDE SEQUENCE [LARGE SCALE GENOMIC DNA]</scope>
    <source>
        <strain evidence="1 2">CPCC 100848</strain>
    </source>
</reference>
<dbReference type="RefSeq" id="WP_326507461.1">
    <property type="nucleotide sequence ID" value="NZ_JAWIIV010000013.1"/>
</dbReference>
<dbReference type="EMBL" id="JAWIIV010000013">
    <property type="protein sequence ID" value="MEC4720745.1"/>
    <property type="molecule type" value="Genomic_DNA"/>
</dbReference>
<evidence type="ECO:0000313" key="1">
    <source>
        <dbReference type="EMBL" id="MEC4720745.1"/>
    </source>
</evidence>
<comment type="caution">
    <text evidence="1">The sequence shown here is derived from an EMBL/GenBank/DDBJ whole genome shotgun (WGS) entry which is preliminary data.</text>
</comment>
<evidence type="ECO:0000313" key="2">
    <source>
        <dbReference type="Proteomes" id="UP001352263"/>
    </source>
</evidence>
<name>A0ABU6JBP9_9BURK</name>
<accession>A0ABU6JBP9</accession>
<dbReference type="Gene3D" id="4.10.1330.10">
    <property type="entry name" value="non globular Virulence effector SptP domain"/>
    <property type="match status" value="1"/>
</dbReference>